<organism evidence="1 2">
    <name type="scientific">Eretmocerus hayati</name>
    <dbReference type="NCBI Taxonomy" id="131215"/>
    <lineage>
        <taxon>Eukaryota</taxon>
        <taxon>Metazoa</taxon>
        <taxon>Ecdysozoa</taxon>
        <taxon>Arthropoda</taxon>
        <taxon>Hexapoda</taxon>
        <taxon>Insecta</taxon>
        <taxon>Pterygota</taxon>
        <taxon>Neoptera</taxon>
        <taxon>Endopterygota</taxon>
        <taxon>Hymenoptera</taxon>
        <taxon>Apocrita</taxon>
        <taxon>Proctotrupomorpha</taxon>
        <taxon>Chalcidoidea</taxon>
        <taxon>Aphelinidae</taxon>
        <taxon>Aphelininae</taxon>
        <taxon>Eretmocerus</taxon>
    </lineage>
</organism>
<dbReference type="EMBL" id="CM056741">
    <property type="protein sequence ID" value="KAJ8684992.1"/>
    <property type="molecule type" value="Genomic_DNA"/>
</dbReference>
<gene>
    <name evidence="1" type="ORF">QAD02_020785</name>
</gene>
<name>A0ACC2PNM7_9HYME</name>
<protein>
    <submittedName>
        <fullName evidence="1">Uncharacterized protein</fullName>
    </submittedName>
</protein>
<dbReference type="Proteomes" id="UP001239111">
    <property type="component" value="Chromosome 1"/>
</dbReference>
<sequence length="294" mass="33860">MLVPLSFTDKLSETNQAKRVFCVKDMLQPFSDKPSSQGSTVGFVDEDVSTDVYLGVSPVTRKHSYNESYIGSKLSEFQEAVRKKLKSQYGIEPVTETDENVENYREIIQYLKNDIRHLDQRSQKTQLLSLLPHSWSRQKIVGEFGITDYCVKNAELLRKNRGTAADAEENVRGRLSLDPSIKDKILQFYLNDENLRQMPGKSDCKSVIQADGKRKLMQKKLILCNPQELYESYKTEYPGDKNVNLMLEGFEFKQLFKNSSFFGRDDVFVNDILRKLICPNPTMACYEQKCNKCP</sequence>
<reference evidence="1" key="1">
    <citation type="submission" date="2023-04" db="EMBL/GenBank/DDBJ databases">
        <title>A chromosome-level genome assembly of the parasitoid wasp Eretmocerus hayati.</title>
        <authorList>
            <person name="Zhong Y."/>
            <person name="Liu S."/>
            <person name="Liu Y."/>
        </authorList>
    </citation>
    <scope>NUCLEOTIDE SEQUENCE</scope>
    <source>
        <strain evidence="1">ZJU_SS_LIU_2023</strain>
    </source>
</reference>
<accession>A0ACC2PNM7</accession>
<evidence type="ECO:0000313" key="2">
    <source>
        <dbReference type="Proteomes" id="UP001239111"/>
    </source>
</evidence>
<keyword evidence="2" id="KW-1185">Reference proteome</keyword>
<evidence type="ECO:0000313" key="1">
    <source>
        <dbReference type="EMBL" id="KAJ8684992.1"/>
    </source>
</evidence>
<comment type="caution">
    <text evidence="1">The sequence shown here is derived from an EMBL/GenBank/DDBJ whole genome shotgun (WGS) entry which is preliminary data.</text>
</comment>
<proteinExistence type="predicted"/>